<evidence type="ECO:0000313" key="2">
    <source>
        <dbReference type="EMBL" id="RKD68144.1"/>
    </source>
</evidence>
<organism evidence="2 3">
    <name type="scientific">Sinobaca qinghaiensis</name>
    <dbReference type="NCBI Taxonomy" id="342944"/>
    <lineage>
        <taxon>Bacteria</taxon>
        <taxon>Bacillati</taxon>
        <taxon>Bacillota</taxon>
        <taxon>Bacilli</taxon>
        <taxon>Bacillales</taxon>
        <taxon>Sporolactobacillaceae</taxon>
        <taxon>Sinobaca</taxon>
    </lineage>
</organism>
<name>A0A419UU60_9BACL</name>
<dbReference type="Gene3D" id="2.40.10.220">
    <property type="entry name" value="predicted glycosyltransferase like domains"/>
    <property type="match status" value="1"/>
</dbReference>
<dbReference type="InterPro" id="IPR009875">
    <property type="entry name" value="PilZ_domain"/>
</dbReference>
<evidence type="ECO:0000259" key="1">
    <source>
        <dbReference type="Pfam" id="PF07238"/>
    </source>
</evidence>
<comment type="caution">
    <text evidence="2">The sequence shown here is derived from an EMBL/GenBank/DDBJ whole genome shotgun (WGS) entry which is preliminary data.</text>
</comment>
<feature type="domain" description="PilZ" evidence="1">
    <location>
        <begin position="3"/>
        <end position="104"/>
    </location>
</feature>
<dbReference type="RefSeq" id="WP_120194543.1">
    <property type="nucleotide sequence ID" value="NZ_RAPK01000013.1"/>
</dbReference>
<dbReference type="OrthoDB" id="2354159at2"/>
<reference evidence="2 3" key="1">
    <citation type="submission" date="2018-09" db="EMBL/GenBank/DDBJ databases">
        <title>Genomic Encyclopedia of Archaeal and Bacterial Type Strains, Phase II (KMG-II): from individual species to whole genera.</title>
        <authorList>
            <person name="Goeker M."/>
        </authorList>
    </citation>
    <scope>NUCLEOTIDE SEQUENCE [LARGE SCALE GENOMIC DNA]</scope>
    <source>
        <strain evidence="2 3">DSM 17008</strain>
    </source>
</reference>
<dbReference type="Pfam" id="PF07238">
    <property type="entry name" value="PilZ"/>
    <property type="match status" value="1"/>
</dbReference>
<protein>
    <submittedName>
        <fullName evidence="2">PilZ domain-containing protein</fullName>
    </submittedName>
</protein>
<dbReference type="EMBL" id="RAPK01000013">
    <property type="protein sequence ID" value="RKD68144.1"/>
    <property type="molecule type" value="Genomic_DNA"/>
</dbReference>
<gene>
    <name evidence="2" type="ORF">ATL39_3418</name>
</gene>
<proteinExistence type="predicted"/>
<evidence type="ECO:0000313" key="3">
    <source>
        <dbReference type="Proteomes" id="UP000285120"/>
    </source>
</evidence>
<keyword evidence="3" id="KW-1185">Reference proteome</keyword>
<dbReference type="AlphaFoldDB" id="A0A419UU60"/>
<accession>A0A419UU60</accession>
<dbReference type="GO" id="GO:0035438">
    <property type="term" value="F:cyclic-di-GMP binding"/>
    <property type="evidence" value="ECO:0007669"/>
    <property type="project" value="InterPro"/>
</dbReference>
<sequence length="122" mass="14362">MSNRRSNVRFYFTDNPLDATVHVHKIKQTEVKSKAGPIQILDISGNGLQFFSPLRFQVTDEVLLCFNFRVTQKWFNVYGRIKRQWQSETEQGYIYGVALEFEEYAAKTSLIQTVHQLRLEQE</sequence>
<dbReference type="Proteomes" id="UP000285120">
    <property type="component" value="Unassembled WGS sequence"/>
</dbReference>